<dbReference type="AlphaFoldDB" id="A0A7J6M2Z0"/>
<dbReference type="OrthoDB" id="10464745at2759"/>
<feature type="compositionally biased region" description="Polar residues" evidence="2">
    <location>
        <begin position="817"/>
        <end position="827"/>
    </location>
</feature>
<dbReference type="Proteomes" id="UP000570595">
    <property type="component" value="Unassembled WGS sequence"/>
</dbReference>
<feature type="compositionally biased region" description="Basic residues" evidence="2">
    <location>
        <begin position="519"/>
        <end position="531"/>
    </location>
</feature>
<organism evidence="3 4">
    <name type="scientific">Perkinsus olseni</name>
    <name type="common">Perkinsus atlanticus</name>
    <dbReference type="NCBI Taxonomy" id="32597"/>
    <lineage>
        <taxon>Eukaryota</taxon>
        <taxon>Sar</taxon>
        <taxon>Alveolata</taxon>
        <taxon>Perkinsozoa</taxon>
        <taxon>Perkinsea</taxon>
        <taxon>Perkinsida</taxon>
        <taxon>Perkinsidae</taxon>
        <taxon>Perkinsus</taxon>
    </lineage>
</organism>
<evidence type="ECO:0000313" key="3">
    <source>
        <dbReference type="EMBL" id="KAF4665899.1"/>
    </source>
</evidence>
<keyword evidence="1" id="KW-0945">Host-virus interaction</keyword>
<feature type="region of interest" description="Disordered" evidence="2">
    <location>
        <begin position="799"/>
        <end position="916"/>
    </location>
</feature>
<feature type="compositionally biased region" description="Polar residues" evidence="2">
    <location>
        <begin position="472"/>
        <end position="484"/>
    </location>
</feature>
<dbReference type="PANTHER" id="PTHR13037:SF24">
    <property type="entry name" value="POLYCOMB PROTEIN PCL-RELATED"/>
    <property type="match status" value="1"/>
</dbReference>
<feature type="compositionally biased region" description="Polar residues" evidence="2">
    <location>
        <begin position="898"/>
        <end position="916"/>
    </location>
</feature>
<comment type="caution">
    <text evidence="3">The sequence shown here is derived from an EMBL/GenBank/DDBJ whole genome shotgun (WGS) entry which is preliminary data.</text>
</comment>
<feature type="compositionally biased region" description="Polar residues" evidence="2">
    <location>
        <begin position="268"/>
        <end position="279"/>
    </location>
</feature>
<reference evidence="3 4" key="1">
    <citation type="submission" date="2020-04" db="EMBL/GenBank/DDBJ databases">
        <title>Perkinsus olseni comparative genomics.</title>
        <authorList>
            <person name="Bogema D.R."/>
        </authorList>
    </citation>
    <scope>NUCLEOTIDE SEQUENCE [LARGE SCALE GENOMIC DNA]</scope>
    <source>
        <strain evidence="3">ATCC PRA-179</strain>
    </source>
</reference>
<evidence type="ECO:0000256" key="2">
    <source>
        <dbReference type="SAM" id="MobiDB-lite"/>
    </source>
</evidence>
<feature type="region of interest" description="Disordered" evidence="2">
    <location>
        <begin position="665"/>
        <end position="687"/>
    </location>
</feature>
<evidence type="ECO:0000313" key="4">
    <source>
        <dbReference type="Proteomes" id="UP000570595"/>
    </source>
</evidence>
<accession>A0A7J6M2Z0</accession>
<feature type="compositionally biased region" description="Basic and acidic residues" evidence="2">
    <location>
        <begin position="489"/>
        <end position="499"/>
    </location>
</feature>
<proteinExistence type="predicted"/>
<dbReference type="EMBL" id="JABAHT010000084">
    <property type="protein sequence ID" value="KAF4665899.1"/>
    <property type="molecule type" value="Genomic_DNA"/>
</dbReference>
<feature type="compositionally biased region" description="Low complexity" evidence="2">
    <location>
        <begin position="857"/>
        <end position="868"/>
    </location>
</feature>
<feature type="region of interest" description="Disordered" evidence="2">
    <location>
        <begin position="515"/>
        <end position="541"/>
    </location>
</feature>
<gene>
    <name evidence="3" type="primary">TPS1_3</name>
    <name evidence="3" type="ORF">FOZ61_010387</name>
</gene>
<feature type="compositionally biased region" description="Polar residues" evidence="2">
    <location>
        <begin position="21"/>
        <end position="40"/>
    </location>
</feature>
<protein>
    <submittedName>
        <fullName evidence="3">Trehalose-6-P synthase/phosphatase complex synthase subunit</fullName>
    </submittedName>
</protein>
<feature type="region of interest" description="Disordered" evidence="2">
    <location>
        <begin position="430"/>
        <end position="450"/>
    </location>
</feature>
<evidence type="ECO:0000256" key="1">
    <source>
        <dbReference type="ARBA" id="ARBA00022581"/>
    </source>
</evidence>
<feature type="region of interest" description="Disordered" evidence="2">
    <location>
        <begin position="195"/>
        <end position="218"/>
    </location>
</feature>
<dbReference type="PANTHER" id="PTHR13037">
    <property type="entry name" value="FORMIN"/>
    <property type="match status" value="1"/>
</dbReference>
<feature type="compositionally biased region" description="Polar residues" evidence="2">
    <location>
        <begin position="195"/>
        <end position="204"/>
    </location>
</feature>
<feature type="compositionally biased region" description="Polar residues" evidence="2">
    <location>
        <begin position="665"/>
        <end position="675"/>
    </location>
</feature>
<name>A0A7J6M2Z0_PEROL</name>
<feature type="compositionally biased region" description="Polar residues" evidence="2">
    <location>
        <begin position="300"/>
        <end position="309"/>
    </location>
</feature>
<feature type="region of interest" description="Disordered" evidence="2">
    <location>
        <begin position="464"/>
        <end position="503"/>
    </location>
</feature>
<feature type="region of interest" description="Disordered" evidence="2">
    <location>
        <begin position="21"/>
        <end position="54"/>
    </location>
</feature>
<feature type="region of interest" description="Disordered" evidence="2">
    <location>
        <begin position="268"/>
        <end position="368"/>
    </location>
</feature>
<sequence>MSAHHPAAFSELLNTSVSEHLSADDNFSPTSSRQPITADSTPLVVPPPPPKRRVDCSQEISGIGDPTYACTTSNGQEYRRMSRTSRGGDLPRMMTRHEGTDARELIKYAIKLFREDAISKAQAMLVQDFCRDPSRASECAIVNGTLVEQDEEDRKLHMQMWVQNLEKAEHMRSPSSWLSSKDYQRASIAFSVPNAASVSGQSTRAPSPYLPSPAASSPANSTIYNHMAAGALQQQTLNWQQHSGNLAGVPQLLHGPPLHHQQLYQVGSCASPSPSSPQFHSYCAPGQHSDGHVGVGGALSSPNPTSSHAHPQGPPELRRPQPSRLQQRGMDSEDVPLELMPTGTPPLPSSRSPSPTLPSPVPETSHFLSHSGRSAVEMGFLASSPPFASPSPPAIFSVPSVPSPTNNTELERIMISACAVYHDGRVALGGSRLPGSGPPPFGPMSSHHDSRSFAELLNTSVSEHLSADDSFSPASSRRSGQRTAGPTPESKRAAPEGFRECPPTEDISRLSAVLSQHSMHGRAHVGRRMSRTSRGGDLSSLTQATDDLVDDCLPRDSQQQQQPPGKTAPLQLIMYAIKLFRRGVITKDQATLVQDFCLDPTANREQCETMRATIEMSADEEDRQLAMEMWVTNLEKAEARRAVASGKEFSDRRHLPELSTVNLASVTGSSGQSTRAPSPYCPSPAASSPANSAIYNHMAAGALQQQALSWQQQQQNGIFHPAGGQHFGNYFAGGVTGSYQPMHCASPAPGSPQALFGASQSASGLQQVESASVVNMSLASPNAGSQTAIADMSGIAACQHQQAPELRRPQPSRLNPRAQSETGQQNEDVPLELMPMGTPPLPHSRSPSPTLPTPPGQSSVVFSSHSQSGPQGLMGAAQLRPLGTPSPPPAGMMIHMPSPTNTAVHSSSSGRLATSR</sequence>